<proteinExistence type="predicted"/>
<accession>A0A5B7HJI4</accession>
<protein>
    <submittedName>
        <fullName evidence="2">Uncharacterized protein</fullName>
    </submittedName>
</protein>
<feature type="region of interest" description="Disordered" evidence="1">
    <location>
        <begin position="15"/>
        <end position="62"/>
    </location>
</feature>
<dbReference type="Proteomes" id="UP000324222">
    <property type="component" value="Unassembled WGS sequence"/>
</dbReference>
<name>A0A5B7HJI4_PORTR</name>
<dbReference type="EMBL" id="VSRR010028322">
    <property type="protein sequence ID" value="MPC68754.1"/>
    <property type="molecule type" value="Genomic_DNA"/>
</dbReference>
<organism evidence="2 3">
    <name type="scientific">Portunus trituberculatus</name>
    <name type="common">Swimming crab</name>
    <name type="synonym">Neptunus trituberculatus</name>
    <dbReference type="NCBI Taxonomy" id="210409"/>
    <lineage>
        <taxon>Eukaryota</taxon>
        <taxon>Metazoa</taxon>
        <taxon>Ecdysozoa</taxon>
        <taxon>Arthropoda</taxon>
        <taxon>Crustacea</taxon>
        <taxon>Multicrustacea</taxon>
        <taxon>Malacostraca</taxon>
        <taxon>Eumalacostraca</taxon>
        <taxon>Eucarida</taxon>
        <taxon>Decapoda</taxon>
        <taxon>Pleocyemata</taxon>
        <taxon>Brachyura</taxon>
        <taxon>Eubrachyura</taxon>
        <taxon>Portunoidea</taxon>
        <taxon>Portunidae</taxon>
        <taxon>Portuninae</taxon>
        <taxon>Portunus</taxon>
    </lineage>
</organism>
<evidence type="ECO:0000256" key="1">
    <source>
        <dbReference type="SAM" id="MobiDB-lite"/>
    </source>
</evidence>
<keyword evidence="3" id="KW-1185">Reference proteome</keyword>
<reference evidence="2 3" key="1">
    <citation type="submission" date="2019-05" db="EMBL/GenBank/DDBJ databases">
        <title>Another draft genome of Portunus trituberculatus and its Hox gene families provides insights of decapod evolution.</title>
        <authorList>
            <person name="Jeong J.-H."/>
            <person name="Song I."/>
            <person name="Kim S."/>
            <person name="Choi T."/>
            <person name="Kim D."/>
            <person name="Ryu S."/>
            <person name="Kim W."/>
        </authorList>
    </citation>
    <scope>NUCLEOTIDE SEQUENCE [LARGE SCALE GENOMIC DNA]</scope>
    <source>
        <tissue evidence="2">Muscle</tissue>
    </source>
</reference>
<gene>
    <name evidence="2" type="ORF">E2C01_062963</name>
</gene>
<evidence type="ECO:0000313" key="2">
    <source>
        <dbReference type="EMBL" id="MPC68754.1"/>
    </source>
</evidence>
<dbReference type="AlphaFoldDB" id="A0A5B7HJI4"/>
<evidence type="ECO:0000313" key="3">
    <source>
        <dbReference type="Proteomes" id="UP000324222"/>
    </source>
</evidence>
<feature type="compositionally biased region" description="Polar residues" evidence="1">
    <location>
        <begin position="41"/>
        <end position="51"/>
    </location>
</feature>
<comment type="caution">
    <text evidence="2">The sequence shown here is derived from an EMBL/GenBank/DDBJ whole genome shotgun (WGS) entry which is preliminary data.</text>
</comment>
<sequence>MFGANWLLQPTGLYCHDRRPHSRDTHTQQPQGKATQGPYFSFQSRNRNSLFSGRPGQHSGQG</sequence>